<keyword evidence="5 6" id="KW-0472">Membrane</keyword>
<comment type="caution">
    <text evidence="9">The sequence shown here is derived from an EMBL/GenBank/DDBJ whole genome shotgun (WGS) entry which is preliminary data.</text>
</comment>
<dbReference type="PANTHER" id="PTHR30619">
    <property type="entry name" value="DNA INTERNALIZATION/COMPETENCE PROTEIN COMEC/REC2"/>
    <property type="match status" value="1"/>
</dbReference>
<organism evidence="9 10">
    <name type="scientific">Candidatus Nomurabacteria bacterium RIFCSPHIGHO2_02_FULL_41_18</name>
    <dbReference type="NCBI Taxonomy" id="1801754"/>
    <lineage>
        <taxon>Bacteria</taxon>
        <taxon>Candidatus Nomuraibacteriota</taxon>
    </lineage>
</organism>
<feature type="transmembrane region" description="Helical" evidence="6">
    <location>
        <begin position="54"/>
        <end position="72"/>
    </location>
</feature>
<evidence type="ECO:0000256" key="1">
    <source>
        <dbReference type="ARBA" id="ARBA00004651"/>
    </source>
</evidence>
<feature type="transmembrane region" description="Helical" evidence="6">
    <location>
        <begin position="312"/>
        <end position="329"/>
    </location>
</feature>
<dbReference type="Pfam" id="PF03772">
    <property type="entry name" value="Competence"/>
    <property type="match status" value="1"/>
</dbReference>
<dbReference type="Pfam" id="PF13567">
    <property type="entry name" value="DUF4131"/>
    <property type="match status" value="1"/>
</dbReference>
<dbReference type="InterPro" id="IPR052159">
    <property type="entry name" value="Competence_DNA_uptake"/>
</dbReference>
<dbReference type="InterPro" id="IPR004477">
    <property type="entry name" value="ComEC_N"/>
</dbReference>
<dbReference type="STRING" id="1801754.A3D42_02310"/>
<dbReference type="PANTHER" id="PTHR30619:SF7">
    <property type="entry name" value="BETA-LACTAMASE DOMAIN PROTEIN"/>
    <property type="match status" value="1"/>
</dbReference>
<keyword evidence="4 6" id="KW-1133">Transmembrane helix</keyword>
<dbReference type="EMBL" id="MFUE01000020">
    <property type="protein sequence ID" value="OGI76944.1"/>
    <property type="molecule type" value="Genomic_DNA"/>
</dbReference>
<accession>A0A1F6W522</accession>
<feature type="domain" description="DUF4131" evidence="8">
    <location>
        <begin position="27"/>
        <end position="177"/>
    </location>
</feature>
<feature type="transmembrane region" description="Helical" evidence="6">
    <location>
        <begin position="28"/>
        <end position="47"/>
    </location>
</feature>
<keyword evidence="3 6" id="KW-0812">Transmembrane</keyword>
<dbReference type="NCBIfam" id="TIGR00360">
    <property type="entry name" value="ComEC_N-term"/>
    <property type="match status" value="1"/>
</dbReference>
<evidence type="ECO:0000313" key="9">
    <source>
        <dbReference type="EMBL" id="OGI76944.1"/>
    </source>
</evidence>
<feature type="transmembrane region" description="Helical" evidence="6">
    <location>
        <begin position="465"/>
        <end position="490"/>
    </location>
</feature>
<feature type="domain" description="ComEC/Rec2-related protein" evidence="7">
    <location>
        <begin position="218"/>
        <end position="479"/>
    </location>
</feature>
<evidence type="ECO:0000256" key="5">
    <source>
        <dbReference type="ARBA" id="ARBA00023136"/>
    </source>
</evidence>
<protein>
    <recommendedName>
        <fullName evidence="11">ComEC/Rec2-related protein domain-containing protein</fullName>
    </recommendedName>
</protein>
<evidence type="ECO:0000259" key="8">
    <source>
        <dbReference type="Pfam" id="PF13567"/>
    </source>
</evidence>
<feature type="transmembrane region" description="Helical" evidence="6">
    <location>
        <begin position="367"/>
        <end position="386"/>
    </location>
</feature>
<dbReference type="AlphaFoldDB" id="A0A1F6W522"/>
<evidence type="ECO:0000259" key="7">
    <source>
        <dbReference type="Pfam" id="PF03772"/>
    </source>
</evidence>
<feature type="transmembrane region" description="Helical" evidence="6">
    <location>
        <begin position="5"/>
        <end position="22"/>
    </location>
</feature>
<evidence type="ECO:0000256" key="2">
    <source>
        <dbReference type="ARBA" id="ARBA00022475"/>
    </source>
</evidence>
<evidence type="ECO:0000256" key="4">
    <source>
        <dbReference type="ARBA" id="ARBA00022989"/>
    </source>
</evidence>
<evidence type="ECO:0000313" key="10">
    <source>
        <dbReference type="Proteomes" id="UP000177777"/>
    </source>
</evidence>
<comment type="subcellular location">
    <subcellularLocation>
        <location evidence="1">Cell membrane</location>
        <topology evidence="1">Multi-pass membrane protein</topology>
    </subcellularLocation>
</comment>
<dbReference type="Proteomes" id="UP000177777">
    <property type="component" value="Unassembled WGS sequence"/>
</dbReference>
<proteinExistence type="predicted"/>
<dbReference type="InterPro" id="IPR025405">
    <property type="entry name" value="DUF4131"/>
</dbReference>
<feature type="transmembrane region" description="Helical" evidence="6">
    <location>
        <begin position="439"/>
        <end position="459"/>
    </location>
</feature>
<reference evidence="9 10" key="1">
    <citation type="journal article" date="2016" name="Nat. Commun.">
        <title>Thousands of microbial genomes shed light on interconnected biogeochemical processes in an aquifer system.</title>
        <authorList>
            <person name="Anantharaman K."/>
            <person name="Brown C.T."/>
            <person name="Hug L.A."/>
            <person name="Sharon I."/>
            <person name="Castelle C.J."/>
            <person name="Probst A.J."/>
            <person name="Thomas B.C."/>
            <person name="Singh A."/>
            <person name="Wilkins M.J."/>
            <person name="Karaoz U."/>
            <person name="Brodie E.L."/>
            <person name="Williams K.H."/>
            <person name="Hubbard S.S."/>
            <person name="Banfield J.F."/>
        </authorList>
    </citation>
    <scope>NUCLEOTIDE SEQUENCE [LARGE SCALE GENOMIC DNA]</scope>
</reference>
<name>A0A1F6W522_9BACT</name>
<gene>
    <name evidence="9" type="ORF">A3D42_02310</name>
</gene>
<feature type="transmembrane region" description="Helical" evidence="6">
    <location>
        <begin position="335"/>
        <end position="355"/>
    </location>
</feature>
<keyword evidence="2" id="KW-1003">Cell membrane</keyword>
<dbReference type="GO" id="GO:0005886">
    <property type="term" value="C:plasma membrane"/>
    <property type="evidence" value="ECO:0007669"/>
    <property type="project" value="UniProtKB-SubCell"/>
</dbReference>
<feature type="transmembrane region" description="Helical" evidence="6">
    <location>
        <begin position="406"/>
        <end position="427"/>
    </location>
</feature>
<evidence type="ECO:0000256" key="6">
    <source>
        <dbReference type="SAM" id="Phobius"/>
    </source>
</evidence>
<feature type="transmembrane region" description="Helical" evidence="6">
    <location>
        <begin position="268"/>
        <end position="291"/>
    </location>
</feature>
<sequence length="493" mass="55706">MQDRIFYTACFGFVFGVLLRSLVFVNFYLAVLIGIVSFFLILFFTLISRKKWGIIFCVFVLAFSLGILRFHSNDTPPPLVFESQVNHKIFFSGIIVDEPDIRENNQKFTIETELLGKKTKILFTTDFEGSFRYGDLIDFSGKLGKPKNFETDQDKIFDYVNYLRKDGIFYTINFGDAKIVSGGHGNKIKRALFAVKNKFLEKINSAVRSPESLLLGGLILGERAAFSEEMRQGFINTGTIHIVALSGYNVTIVAEWIMKVFSFLPLNWAFAAGYMGIFLFVVMAGGQSTAVRAGTMAVLALIARSTGRNYDVGRALILVGVIMIAWNPLVLVHDVSFQLSFFATVAVIFFAPRIEKYFLWVPKIGKLRDITSVTFAVYIFVLPFILYKMGNLSLVALPANLLVLPFIPMTMLFGFLTGVLGIIHYFLAVPTGFLSYLILHYELGIVDFLANVPFASLIIPDFPLIFVFVIYIYFIYKLFGMAIKNFFILYNIH</sequence>
<evidence type="ECO:0008006" key="11">
    <source>
        <dbReference type="Google" id="ProtNLM"/>
    </source>
</evidence>
<evidence type="ECO:0000256" key="3">
    <source>
        <dbReference type="ARBA" id="ARBA00022692"/>
    </source>
</evidence>